<evidence type="ECO:0000259" key="4">
    <source>
        <dbReference type="SMART" id="SM00382"/>
    </source>
</evidence>
<dbReference type="Proteomes" id="UP000093694">
    <property type="component" value="Unassembled WGS sequence"/>
</dbReference>
<dbReference type="InterPro" id="IPR028350">
    <property type="entry name" value="DNAC/IstB-like"/>
</dbReference>
<evidence type="ECO:0000256" key="1">
    <source>
        <dbReference type="ARBA" id="ARBA00008059"/>
    </source>
</evidence>
<dbReference type="InterPro" id="IPR002611">
    <property type="entry name" value="IstB_ATP-bd"/>
</dbReference>
<accession>A0A168PP39</accession>
<dbReference type="Gene3D" id="3.40.50.300">
    <property type="entry name" value="P-loop containing nucleotide triphosphate hydrolases"/>
    <property type="match status" value="1"/>
</dbReference>
<dbReference type="PIRSF" id="PIRSF003073">
    <property type="entry name" value="DNAC_TnpB_IstB"/>
    <property type="match status" value="1"/>
</dbReference>
<dbReference type="Pfam" id="PF01695">
    <property type="entry name" value="IstB_IS21"/>
    <property type="match status" value="1"/>
</dbReference>
<evidence type="ECO:0000313" key="6">
    <source>
        <dbReference type="EMBL" id="OBR97619.1"/>
    </source>
</evidence>
<keyword evidence="2" id="KW-0547">Nucleotide-binding</keyword>
<dbReference type="SMART" id="SM00382">
    <property type="entry name" value="AAA"/>
    <property type="match status" value="1"/>
</dbReference>
<dbReference type="AlphaFoldDB" id="A0A168PP39"/>
<evidence type="ECO:0000313" key="7">
    <source>
        <dbReference type="Proteomes" id="UP000077384"/>
    </source>
</evidence>
<evidence type="ECO:0000313" key="8">
    <source>
        <dbReference type="Proteomes" id="UP000093694"/>
    </source>
</evidence>
<reference evidence="6 8" key="2">
    <citation type="journal article" date="2016" name="Front. Microbiol.">
        <title>Industrial Acetogenic Biocatalysts: A Comparative Metabolic and Genomic Analysis.</title>
        <authorList>
            <person name="Bengelsdorf F."/>
            <person name="Poehlein A."/>
            <person name="Sonja S."/>
            <person name="Erz C."/>
            <person name="Hummel T."/>
            <person name="Hoffmeister S."/>
            <person name="Daniel R."/>
            <person name="Durre P."/>
        </authorList>
    </citation>
    <scope>NUCLEOTIDE SEQUENCE [LARGE SCALE GENOMIC DNA]</scope>
    <source>
        <strain evidence="6 8">PTA-10522</strain>
    </source>
</reference>
<organism evidence="5 7">
    <name type="scientific">Clostridium coskatii</name>
    <dbReference type="NCBI Taxonomy" id="1705578"/>
    <lineage>
        <taxon>Bacteria</taxon>
        <taxon>Bacillati</taxon>
        <taxon>Bacillota</taxon>
        <taxon>Clostridia</taxon>
        <taxon>Eubacteriales</taxon>
        <taxon>Clostridiaceae</taxon>
        <taxon>Clostridium</taxon>
    </lineage>
</organism>
<reference evidence="5 7" key="1">
    <citation type="journal article" date="2015" name="Biotechnol. Bioeng.">
        <title>Genome sequence and phenotypic characterization of Caulobacter segnis.</title>
        <authorList>
            <person name="Patel S."/>
            <person name="Fletcher B."/>
            <person name="Scott D.C."/>
            <person name="Ely B."/>
        </authorList>
    </citation>
    <scope>NUCLEOTIDE SEQUENCE [LARGE SCALE GENOMIC DNA]</scope>
    <source>
        <strain evidence="5 7">PS02</strain>
    </source>
</reference>
<feature type="domain" description="AAA+ ATPase" evidence="4">
    <location>
        <begin position="57"/>
        <end position="192"/>
    </location>
</feature>
<sequence>MLINDEVINRQNNGNKNRIRKAKFSQHKTLEEYNFSYQPTVNKRFIYNLAACEFVRKNENIAFIGPPGTGKTHLAIALGIKAIAQGYKVLFTTVNEMLEDLYISRADNSFGQRLKYYVNCDLLILDELGLKRLNQNSIDDFYEIISRRYEKGSIIVTTNKVFEEWARIFYDPVLATAILDRFVHHCHFVVIKGESYRMKQREGTIKNLSKENNKISSK</sequence>
<dbReference type="GO" id="GO:0005524">
    <property type="term" value="F:ATP binding"/>
    <property type="evidence" value="ECO:0007669"/>
    <property type="project" value="UniProtKB-KW"/>
</dbReference>
<dbReference type="InterPro" id="IPR047661">
    <property type="entry name" value="IstB"/>
</dbReference>
<keyword evidence="8" id="KW-1185">Reference proteome</keyword>
<keyword evidence="3" id="KW-0067">ATP-binding</keyword>
<proteinExistence type="inferred from homology"/>
<comment type="caution">
    <text evidence="5">The sequence shown here is derived from an EMBL/GenBank/DDBJ whole genome shotgun (WGS) entry which is preliminary data.</text>
</comment>
<dbReference type="SUPFAM" id="SSF52540">
    <property type="entry name" value="P-loop containing nucleoside triphosphate hydrolases"/>
    <property type="match status" value="1"/>
</dbReference>
<comment type="similarity">
    <text evidence="1">Belongs to the IS21/IS1162 putative ATP-binding protein family.</text>
</comment>
<dbReference type="EMBL" id="LITQ01000038">
    <property type="protein sequence ID" value="OAA87984.1"/>
    <property type="molecule type" value="Genomic_DNA"/>
</dbReference>
<dbReference type="PATRIC" id="fig|1705578.3.peg.2951"/>
<dbReference type="PANTHER" id="PTHR30050">
    <property type="entry name" value="CHROMOSOMAL REPLICATION INITIATOR PROTEIN DNAA"/>
    <property type="match status" value="1"/>
</dbReference>
<name>A0A168PP39_9CLOT</name>
<dbReference type="Proteomes" id="UP000077384">
    <property type="component" value="Unassembled WGS sequence"/>
</dbReference>
<dbReference type="InterPro" id="IPR003593">
    <property type="entry name" value="AAA+_ATPase"/>
</dbReference>
<dbReference type="InterPro" id="IPR027417">
    <property type="entry name" value="P-loop_NTPase"/>
</dbReference>
<evidence type="ECO:0000313" key="5">
    <source>
        <dbReference type="EMBL" id="OAA87984.1"/>
    </source>
</evidence>
<gene>
    <name evidence="5" type="primary">dnaC_4</name>
    <name evidence="6" type="synonym">dnaC_1</name>
    <name evidence="6" type="ORF">CLCOS_02110</name>
    <name evidence="5" type="ORF">WX73_02680</name>
</gene>
<dbReference type="NCBIfam" id="NF038214">
    <property type="entry name" value="IS21_help_AAA"/>
    <property type="match status" value="1"/>
</dbReference>
<dbReference type="EMBL" id="LROR01000020">
    <property type="protein sequence ID" value="OBR97619.1"/>
    <property type="molecule type" value="Genomic_DNA"/>
</dbReference>
<evidence type="ECO:0000256" key="3">
    <source>
        <dbReference type="ARBA" id="ARBA00022840"/>
    </source>
</evidence>
<evidence type="ECO:0000256" key="2">
    <source>
        <dbReference type="ARBA" id="ARBA00022741"/>
    </source>
</evidence>
<protein>
    <submittedName>
        <fullName evidence="5">DNA replication protein DnaC</fullName>
    </submittedName>
</protein>
<dbReference type="CDD" id="cd00009">
    <property type="entry name" value="AAA"/>
    <property type="match status" value="1"/>
</dbReference>
<dbReference type="GO" id="GO:0006260">
    <property type="term" value="P:DNA replication"/>
    <property type="evidence" value="ECO:0007669"/>
    <property type="project" value="TreeGrafter"/>
</dbReference>
<dbReference type="PANTHER" id="PTHR30050:SF4">
    <property type="entry name" value="ATP-BINDING PROTEIN RV3427C IN INSERTION SEQUENCE-RELATED"/>
    <property type="match status" value="1"/>
</dbReference>